<evidence type="ECO:0000256" key="1">
    <source>
        <dbReference type="SAM" id="Phobius"/>
    </source>
</evidence>
<accession>A0ABT7UDS9</accession>
<feature type="transmembrane region" description="Helical" evidence="1">
    <location>
        <begin position="21"/>
        <end position="46"/>
    </location>
</feature>
<evidence type="ECO:0008006" key="4">
    <source>
        <dbReference type="Google" id="ProtNLM"/>
    </source>
</evidence>
<dbReference type="EMBL" id="JAUDCG010000044">
    <property type="protein sequence ID" value="MDM8157784.1"/>
    <property type="molecule type" value="Genomic_DNA"/>
</dbReference>
<comment type="caution">
    <text evidence="2">The sequence shown here is derived from an EMBL/GenBank/DDBJ whole genome shotgun (WGS) entry which is preliminary data.</text>
</comment>
<protein>
    <recommendedName>
        <fullName evidence="4">M23 family peptidase</fullName>
    </recommendedName>
</protein>
<reference evidence="2" key="2">
    <citation type="submission" date="2023-06" db="EMBL/GenBank/DDBJ databases">
        <authorList>
            <person name="Zeman M."/>
            <person name="Kubasova T."/>
            <person name="Jahodarova E."/>
            <person name="Nykrynova M."/>
            <person name="Rychlik I."/>
        </authorList>
    </citation>
    <scope>NUCLEOTIDE SEQUENCE</scope>
    <source>
        <strain evidence="2">ET39</strain>
    </source>
</reference>
<name>A0ABT7UDS9_9FIRM</name>
<keyword evidence="1" id="KW-0812">Transmembrane</keyword>
<proteinExistence type="predicted"/>
<reference evidence="2" key="1">
    <citation type="submission" date="2023-06" db="EMBL/GenBank/DDBJ databases">
        <title>Identification and characterization of horizontal gene transfer across gut microbiota members of farm animals based on homology search.</title>
        <authorList>
            <person name="Schwarzerova J."/>
            <person name="Nykrynova M."/>
            <person name="Jureckova K."/>
            <person name="Cejkova D."/>
            <person name="Rychlik I."/>
        </authorList>
    </citation>
    <scope>NUCLEOTIDE SEQUENCE</scope>
    <source>
        <strain evidence="2">ET39</strain>
    </source>
</reference>
<dbReference type="RefSeq" id="WP_289608227.1">
    <property type="nucleotide sequence ID" value="NZ_JAUDCG010000044.1"/>
</dbReference>
<dbReference type="Proteomes" id="UP001529340">
    <property type="component" value="Unassembled WGS sequence"/>
</dbReference>
<gene>
    <name evidence="2" type="ORF">QUV96_09055</name>
</gene>
<keyword evidence="3" id="KW-1185">Reference proteome</keyword>
<sequence>MQDIDRIRRRIRKTHSARRPHRLVSAFHHLVLALMLVCVLGLSLMIADRLQLPIALHAWNHIQSIQWSSFLPFETWFATEETQSVAAIASYEEVGDHRYHNGSNEALTPFTATICHIEAQNDTYCVSLQLDDGTIVNIAHLQEVTVQEDERIQKGSTLGTYQEYVEIRCFLDGTELDFKDVEA</sequence>
<evidence type="ECO:0000313" key="3">
    <source>
        <dbReference type="Proteomes" id="UP001529340"/>
    </source>
</evidence>
<keyword evidence="1" id="KW-0472">Membrane</keyword>
<evidence type="ECO:0000313" key="2">
    <source>
        <dbReference type="EMBL" id="MDM8157784.1"/>
    </source>
</evidence>
<organism evidence="2 3">
    <name type="scientific">Amedibacillus dolichus</name>
    <dbReference type="NCBI Taxonomy" id="31971"/>
    <lineage>
        <taxon>Bacteria</taxon>
        <taxon>Bacillati</taxon>
        <taxon>Bacillota</taxon>
        <taxon>Erysipelotrichia</taxon>
        <taxon>Erysipelotrichales</taxon>
        <taxon>Erysipelotrichaceae</taxon>
        <taxon>Amedibacillus</taxon>
    </lineage>
</organism>
<keyword evidence="1" id="KW-1133">Transmembrane helix</keyword>